<evidence type="ECO:0000313" key="2">
    <source>
        <dbReference type="EMBL" id="ACL71780.1"/>
    </source>
</evidence>
<feature type="signal peptide" evidence="1">
    <location>
        <begin position="1"/>
        <end position="21"/>
    </location>
</feature>
<gene>
    <name evidence="2" type="ordered locus">Tgr7_0688</name>
</gene>
<dbReference type="HOGENOM" id="CLU_137999_0_0_6"/>
<protein>
    <recommendedName>
        <fullName evidence="4">Zinc resistance-associated protein</fullName>
    </recommendedName>
</protein>
<evidence type="ECO:0008006" key="4">
    <source>
        <dbReference type="Google" id="ProtNLM"/>
    </source>
</evidence>
<dbReference type="Proteomes" id="UP000002383">
    <property type="component" value="Chromosome"/>
</dbReference>
<proteinExistence type="predicted"/>
<dbReference type="KEGG" id="tgr:Tgr7_0688"/>
<evidence type="ECO:0000313" key="3">
    <source>
        <dbReference type="Proteomes" id="UP000002383"/>
    </source>
</evidence>
<evidence type="ECO:0000256" key="1">
    <source>
        <dbReference type="SAM" id="SignalP"/>
    </source>
</evidence>
<reference evidence="2 3" key="1">
    <citation type="journal article" date="2011" name="Stand. Genomic Sci.">
        <title>Complete genome sequence of 'Thioalkalivibrio sulfidophilus' HL-EbGr7.</title>
        <authorList>
            <person name="Muyzer G."/>
            <person name="Sorokin D.Y."/>
            <person name="Mavromatis K."/>
            <person name="Lapidus A."/>
            <person name="Clum A."/>
            <person name="Ivanova N."/>
            <person name="Pati A."/>
            <person name="d'Haeseleer P."/>
            <person name="Woyke T."/>
            <person name="Kyrpides N.C."/>
        </authorList>
    </citation>
    <scope>NUCLEOTIDE SEQUENCE [LARGE SCALE GENOMIC DNA]</scope>
    <source>
        <strain evidence="2 3">HL-EbGR7</strain>
    </source>
</reference>
<dbReference type="AlphaFoldDB" id="B8GME8"/>
<accession>B8GME8</accession>
<name>B8GME8_THISH</name>
<keyword evidence="1" id="KW-0732">Signal</keyword>
<dbReference type="OrthoDB" id="7062106at2"/>
<sequence precursor="true">MRKSLFAVALLLLLGTGNALAQGGVERELSRPIVAFMPLLVRHADALGLTEAQRAWVGEWRATAPARRQAVEQEQLKLRQQLRANVLTGADLSDREAIAEQIGQLETQLVNMRMNCVQAVRENLTAEQYRMLTDLYRSSQAEGDCVPGTSAMCR</sequence>
<dbReference type="EMBL" id="CP001339">
    <property type="protein sequence ID" value="ACL71780.1"/>
    <property type="molecule type" value="Genomic_DNA"/>
</dbReference>
<feature type="chain" id="PRO_5002872840" description="Zinc resistance-associated protein" evidence="1">
    <location>
        <begin position="22"/>
        <end position="154"/>
    </location>
</feature>
<organism evidence="2 3">
    <name type="scientific">Thioalkalivibrio sulfidiphilus (strain HL-EbGR7)</name>
    <dbReference type="NCBI Taxonomy" id="396588"/>
    <lineage>
        <taxon>Bacteria</taxon>
        <taxon>Pseudomonadati</taxon>
        <taxon>Pseudomonadota</taxon>
        <taxon>Gammaproteobacteria</taxon>
        <taxon>Chromatiales</taxon>
        <taxon>Ectothiorhodospiraceae</taxon>
        <taxon>Thioalkalivibrio</taxon>
    </lineage>
</organism>
<dbReference type="eggNOG" id="ENOG50330WC">
    <property type="taxonomic scope" value="Bacteria"/>
</dbReference>
<dbReference type="RefSeq" id="WP_012637268.1">
    <property type="nucleotide sequence ID" value="NC_011901.1"/>
</dbReference>
<dbReference type="STRING" id="396588.Tgr7_0688"/>
<keyword evidence="3" id="KW-1185">Reference proteome</keyword>
<dbReference type="Gene3D" id="1.20.120.1490">
    <property type="match status" value="1"/>
</dbReference>